<accession>A0A1R2CEB6</accession>
<keyword evidence="3" id="KW-1185">Reference proteome</keyword>
<evidence type="ECO:0000256" key="1">
    <source>
        <dbReference type="SAM" id="Coils"/>
    </source>
</evidence>
<feature type="coiled-coil region" evidence="1">
    <location>
        <begin position="88"/>
        <end position="165"/>
    </location>
</feature>
<dbReference type="Proteomes" id="UP000187209">
    <property type="component" value="Unassembled WGS sequence"/>
</dbReference>
<organism evidence="2 3">
    <name type="scientific">Stentor coeruleus</name>
    <dbReference type="NCBI Taxonomy" id="5963"/>
    <lineage>
        <taxon>Eukaryota</taxon>
        <taxon>Sar</taxon>
        <taxon>Alveolata</taxon>
        <taxon>Ciliophora</taxon>
        <taxon>Postciliodesmatophora</taxon>
        <taxon>Heterotrichea</taxon>
        <taxon>Heterotrichida</taxon>
        <taxon>Stentoridae</taxon>
        <taxon>Stentor</taxon>
    </lineage>
</organism>
<keyword evidence="1" id="KW-0175">Coiled coil</keyword>
<proteinExistence type="predicted"/>
<evidence type="ECO:0000313" key="3">
    <source>
        <dbReference type="Proteomes" id="UP000187209"/>
    </source>
</evidence>
<reference evidence="2 3" key="1">
    <citation type="submission" date="2016-11" db="EMBL/GenBank/DDBJ databases">
        <title>The macronuclear genome of Stentor coeruleus: a giant cell with tiny introns.</title>
        <authorList>
            <person name="Slabodnick M."/>
            <person name="Ruby J.G."/>
            <person name="Reiff S.B."/>
            <person name="Swart E.C."/>
            <person name="Gosai S."/>
            <person name="Prabakaran S."/>
            <person name="Witkowska E."/>
            <person name="Larue G.E."/>
            <person name="Fisher S."/>
            <person name="Freeman R.M."/>
            <person name="Gunawardena J."/>
            <person name="Chu W."/>
            <person name="Stover N.A."/>
            <person name="Gregory B.D."/>
            <person name="Nowacki M."/>
            <person name="Derisi J."/>
            <person name="Roy S.W."/>
            <person name="Marshall W.F."/>
            <person name="Sood P."/>
        </authorList>
    </citation>
    <scope>NUCLEOTIDE SEQUENCE [LARGE SCALE GENOMIC DNA]</scope>
    <source>
        <strain evidence="2">WM001</strain>
    </source>
</reference>
<dbReference type="EMBL" id="MPUH01000179">
    <property type="protein sequence ID" value="OMJ87351.1"/>
    <property type="molecule type" value="Genomic_DNA"/>
</dbReference>
<dbReference type="AlphaFoldDB" id="A0A1R2CEB6"/>
<gene>
    <name evidence="2" type="ORF">SteCoe_10946</name>
</gene>
<comment type="caution">
    <text evidence="2">The sequence shown here is derived from an EMBL/GenBank/DDBJ whole genome shotgun (WGS) entry which is preliminary data.</text>
</comment>
<feature type="coiled-coil region" evidence="1">
    <location>
        <begin position="224"/>
        <end position="258"/>
    </location>
</feature>
<sequence>MESDIEDKLSTPNSWLPLKAIKKIMGLENSPRHQSSDRFKRIPTCLQEDIPNKCVNSSNSFLKLHNKYTEIHLKDTLHKTNSHEDFRIKEKEDYIKTLENKIKASESETNLLKNRLIETEKEIYKLNKTISSIKTEHMIKLQTLHEQHERKLHKTKKDIDYLLKEMNSRSNLIILDDFIRIHLAEMERCRQNYEEIIKGFLKQINKRDIRSSGGNKEYIASMSISLEEKLENELSNLRERYENQIEKLKELITNDSLEGYYEDEISTGLNSERATSEMKGSLLESTLKLQPKSTKSSFFHN</sequence>
<evidence type="ECO:0000313" key="2">
    <source>
        <dbReference type="EMBL" id="OMJ87351.1"/>
    </source>
</evidence>
<protein>
    <submittedName>
        <fullName evidence="2">Uncharacterized protein</fullName>
    </submittedName>
</protein>
<name>A0A1R2CEB6_9CILI</name>